<dbReference type="Proteomes" id="UP000198988">
    <property type="component" value="Unassembled WGS sequence"/>
</dbReference>
<organism evidence="2 3">
    <name type="scientific">Bathymodiolus azoricus thioautotrophic gill symbiont</name>
    <dbReference type="NCBI Taxonomy" id="235205"/>
    <lineage>
        <taxon>Bacteria</taxon>
        <taxon>Pseudomonadati</taxon>
        <taxon>Pseudomonadota</taxon>
        <taxon>Gammaproteobacteria</taxon>
        <taxon>sulfur-oxidizing symbionts</taxon>
    </lineage>
</organism>
<gene>
    <name evidence="2" type="ORF">BAZSYMA_ACONTIG241413_1</name>
</gene>
<evidence type="ECO:0000313" key="3">
    <source>
        <dbReference type="Proteomes" id="UP000198988"/>
    </source>
</evidence>
<sequence>MPSFCNTSSTRLVLNTEVYLVRFLLIFFTSIFVI</sequence>
<reference evidence="3" key="1">
    <citation type="submission" date="2016-06" db="EMBL/GenBank/DDBJ databases">
        <authorList>
            <person name="Petersen J."/>
            <person name="Sayavedra L."/>
        </authorList>
    </citation>
    <scope>NUCLEOTIDE SEQUENCE [LARGE SCALE GENOMIC DNA]</scope>
    <source>
        <strain evidence="3">BazSymA</strain>
    </source>
</reference>
<accession>A0A1H6MNP6</accession>
<evidence type="ECO:0000313" key="2">
    <source>
        <dbReference type="EMBL" id="SEI00167.1"/>
    </source>
</evidence>
<keyword evidence="1" id="KW-1133">Transmembrane helix</keyword>
<feature type="transmembrane region" description="Helical" evidence="1">
    <location>
        <begin position="12"/>
        <end position="33"/>
    </location>
</feature>
<proteinExistence type="predicted"/>
<dbReference type="AlphaFoldDB" id="A0A1H6MNP6"/>
<protein>
    <submittedName>
        <fullName evidence="2">Uncharacterized protein</fullName>
    </submittedName>
</protein>
<keyword evidence="1" id="KW-0812">Transmembrane</keyword>
<dbReference type="EMBL" id="CDSC02000423">
    <property type="protein sequence ID" value="SEI00167.1"/>
    <property type="molecule type" value="Genomic_DNA"/>
</dbReference>
<evidence type="ECO:0000256" key="1">
    <source>
        <dbReference type="SAM" id="Phobius"/>
    </source>
</evidence>
<keyword evidence="1" id="KW-0472">Membrane</keyword>
<name>A0A1H6MNP6_9GAMM</name>